<feature type="transmembrane region" description="Helical" evidence="2">
    <location>
        <begin position="44"/>
        <end position="67"/>
    </location>
</feature>
<dbReference type="OrthoDB" id="9803495at2"/>
<dbReference type="PANTHER" id="PTHR34295">
    <property type="entry name" value="BIOTIN TRANSPORTER BIOY"/>
    <property type="match status" value="1"/>
</dbReference>
<dbReference type="GO" id="GO:0005886">
    <property type="term" value="C:plasma membrane"/>
    <property type="evidence" value="ECO:0007669"/>
    <property type="project" value="InterPro"/>
</dbReference>
<evidence type="ECO:0000256" key="2">
    <source>
        <dbReference type="SAM" id="Phobius"/>
    </source>
</evidence>
<dbReference type="PANTHER" id="PTHR34295:SF1">
    <property type="entry name" value="BIOTIN TRANSPORTER BIOY"/>
    <property type="match status" value="1"/>
</dbReference>
<keyword evidence="2" id="KW-1133">Transmembrane helix</keyword>
<dbReference type="Gene3D" id="1.10.1760.20">
    <property type="match status" value="1"/>
</dbReference>
<keyword evidence="4" id="KW-1185">Reference proteome</keyword>
<evidence type="ECO:0000313" key="3">
    <source>
        <dbReference type="EMBL" id="TCD53643.1"/>
    </source>
</evidence>
<dbReference type="EMBL" id="RXLP01000026">
    <property type="protein sequence ID" value="TCD53643.1"/>
    <property type="molecule type" value="Genomic_DNA"/>
</dbReference>
<reference evidence="3 4" key="1">
    <citation type="submission" date="2018-12" db="EMBL/GenBank/DDBJ databases">
        <title>Alloscrdovia theropitheci sp. nov: a novel taxon from the feces of the bleeding-herat monkey (Theropithecus geleda).</title>
        <authorList>
            <person name="Modesto M."/>
        </authorList>
    </citation>
    <scope>NUCLEOTIDE SEQUENCE [LARGE SCALE GENOMIC DNA]</scope>
    <source>
        <strain evidence="3 4">GLDI4/2</strain>
    </source>
</reference>
<dbReference type="GO" id="GO:0015225">
    <property type="term" value="F:biotin transmembrane transporter activity"/>
    <property type="evidence" value="ECO:0007669"/>
    <property type="project" value="InterPro"/>
</dbReference>
<dbReference type="Proteomes" id="UP000291289">
    <property type="component" value="Unassembled WGS sequence"/>
</dbReference>
<organism evidence="3 4">
    <name type="scientific">Alloscardovia theropitheci</name>
    <dbReference type="NCBI Taxonomy" id="2496842"/>
    <lineage>
        <taxon>Bacteria</taxon>
        <taxon>Bacillati</taxon>
        <taxon>Actinomycetota</taxon>
        <taxon>Actinomycetes</taxon>
        <taxon>Bifidobacteriales</taxon>
        <taxon>Bifidobacteriaceae</taxon>
        <taxon>Alloscardovia</taxon>
    </lineage>
</organism>
<name>A0A4R0QN82_9BIFI</name>
<protein>
    <submittedName>
        <fullName evidence="3">Biotin transporter BioY</fullName>
    </submittedName>
</protein>
<gene>
    <name evidence="3" type="ORF">EJ419_06610</name>
</gene>
<comment type="caution">
    <text evidence="3">The sequence shown here is derived from an EMBL/GenBank/DDBJ whole genome shotgun (WGS) entry which is preliminary data.</text>
</comment>
<feature type="transmembrane region" description="Helical" evidence="2">
    <location>
        <begin position="96"/>
        <end position="118"/>
    </location>
</feature>
<sequence>MQTFVLMLIALNLTLSEGLSVISTYIALGAAGMPIFSGGMSTLALVGPSAGFIWGFIPAFVVSHYGLEIVNSRLQSSDPSSLLAHTSQYRTSISRAAGAFIALTLGCMVVLYIIGVSIQSILVNASFSSLMVASMGFVGFDCIKALVAVLATFGVKQLVLHVQHRK</sequence>
<keyword evidence="2" id="KW-0812">Transmembrane</keyword>
<evidence type="ECO:0000313" key="4">
    <source>
        <dbReference type="Proteomes" id="UP000291289"/>
    </source>
</evidence>
<dbReference type="InterPro" id="IPR003784">
    <property type="entry name" value="BioY"/>
</dbReference>
<comment type="similarity">
    <text evidence="1">Belongs to the BioY family.</text>
</comment>
<feature type="transmembrane region" description="Helical" evidence="2">
    <location>
        <begin position="130"/>
        <end position="155"/>
    </location>
</feature>
<proteinExistence type="inferred from homology"/>
<evidence type="ECO:0000256" key="1">
    <source>
        <dbReference type="ARBA" id="ARBA00010692"/>
    </source>
</evidence>
<keyword evidence="2" id="KW-0472">Membrane</keyword>
<dbReference type="AlphaFoldDB" id="A0A4R0QN82"/>
<dbReference type="Pfam" id="PF02632">
    <property type="entry name" value="BioY"/>
    <property type="match status" value="1"/>
</dbReference>
<accession>A0A4R0QN82</accession>